<name>A0A0F9JGV0_9ZZZZ</name>
<gene>
    <name evidence="1" type="ORF">LCGC14_1826570</name>
</gene>
<protein>
    <submittedName>
        <fullName evidence="1">Uncharacterized protein</fullName>
    </submittedName>
</protein>
<dbReference type="AlphaFoldDB" id="A0A0F9JGV0"/>
<sequence length="101" mass="10736">MKTWITLVAVLILLATPVSAQETGITVKPQSEIVFGFLPDTTALENAGLLHIVHEGVTIVSINMRDGSVVYGEGYAADDAALLFWEAVGRLILLRGACDAP</sequence>
<reference evidence="1" key="1">
    <citation type="journal article" date="2015" name="Nature">
        <title>Complex archaea that bridge the gap between prokaryotes and eukaryotes.</title>
        <authorList>
            <person name="Spang A."/>
            <person name="Saw J.H."/>
            <person name="Jorgensen S.L."/>
            <person name="Zaremba-Niedzwiedzka K."/>
            <person name="Martijn J."/>
            <person name="Lind A.E."/>
            <person name="van Eijk R."/>
            <person name="Schleper C."/>
            <person name="Guy L."/>
            <person name="Ettema T.J."/>
        </authorList>
    </citation>
    <scope>NUCLEOTIDE SEQUENCE</scope>
</reference>
<evidence type="ECO:0000313" key="1">
    <source>
        <dbReference type="EMBL" id="KKL98227.1"/>
    </source>
</evidence>
<accession>A0A0F9JGV0</accession>
<comment type="caution">
    <text evidence="1">The sequence shown here is derived from an EMBL/GenBank/DDBJ whole genome shotgun (WGS) entry which is preliminary data.</text>
</comment>
<proteinExistence type="predicted"/>
<dbReference type="EMBL" id="LAZR01017971">
    <property type="protein sequence ID" value="KKL98227.1"/>
    <property type="molecule type" value="Genomic_DNA"/>
</dbReference>
<organism evidence="1">
    <name type="scientific">marine sediment metagenome</name>
    <dbReference type="NCBI Taxonomy" id="412755"/>
    <lineage>
        <taxon>unclassified sequences</taxon>
        <taxon>metagenomes</taxon>
        <taxon>ecological metagenomes</taxon>
    </lineage>
</organism>